<accession>A0A3B0MPK0</accession>
<evidence type="ECO:0000313" key="4">
    <source>
        <dbReference type="Proteomes" id="UP000272908"/>
    </source>
</evidence>
<protein>
    <submittedName>
        <fullName evidence="3">Transcriptional repressor PaaX</fullName>
    </submittedName>
</protein>
<dbReference type="AlphaFoldDB" id="A0A3B0MPK0"/>
<feature type="domain" description="Transcriptional repressor PaaX-like C-terminal" evidence="2">
    <location>
        <begin position="182"/>
        <end position="265"/>
    </location>
</feature>
<keyword evidence="4" id="KW-1185">Reference proteome</keyword>
<dbReference type="InterPro" id="IPR011965">
    <property type="entry name" value="PaaX_trns_reg"/>
</dbReference>
<dbReference type="PIRSF" id="PIRSF020623">
    <property type="entry name" value="PaaX"/>
    <property type="match status" value="1"/>
</dbReference>
<organism evidence="3 4">
    <name type="scientific">Roseinatronobacter ekhonensis</name>
    <dbReference type="NCBI Taxonomy" id="254356"/>
    <lineage>
        <taxon>Bacteria</taxon>
        <taxon>Pseudomonadati</taxon>
        <taxon>Pseudomonadota</taxon>
        <taxon>Alphaproteobacteria</taxon>
        <taxon>Rhodobacterales</taxon>
        <taxon>Paracoccaceae</taxon>
        <taxon>Roseinatronobacter</taxon>
    </lineage>
</organism>
<dbReference type="Gene3D" id="1.20.58.1460">
    <property type="match status" value="1"/>
</dbReference>
<dbReference type="PANTHER" id="PTHR30319:SF1">
    <property type="entry name" value="TRANSCRIPTIONAL REPRESSOR PAAX"/>
    <property type="match status" value="1"/>
</dbReference>
<dbReference type="InterPro" id="IPR012906">
    <property type="entry name" value="PaaX-like_N"/>
</dbReference>
<reference evidence="4" key="1">
    <citation type="submission" date="2018-08" db="EMBL/GenBank/DDBJ databases">
        <authorList>
            <person name="Rodrigo-Torres L."/>
            <person name="Arahal R. D."/>
            <person name="Lucena T."/>
        </authorList>
    </citation>
    <scope>NUCLEOTIDE SEQUENCE [LARGE SCALE GENOMIC DNA]</scope>
    <source>
        <strain evidence="4">CECT 7235</strain>
    </source>
</reference>
<dbReference type="OrthoDB" id="2270427at2"/>
<dbReference type="InterPro" id="IPR036390">
    <property type="entry name" value="WH_DNA-bd_sf"/>
</dbReference>
<dbReference type="SUPFAM" id="SSF46785">
    <property type="entry name" value="Winged helix' DNA-binding domain"/>
    <property type="match status" value="1"/>
</dbReference>
<dbReference type="InterPro" id="IPR013225">
    <property type="entry name" value="PaaX_C"/>
</dbReference>
<evidence type="ECO:0000259" key="1">
    <source>
        <dbReference type="Pfam" id="PF07848"/>
    </source>
</evidence>
<dbReference type="EMBL" id="UIHC01000009">
    <property type="protein sequence ID" value="SUZ31559.1"/>
    <property type="molecule type" value="Genomic_DNA"/>
</dbReference>
<name>A0A3B0MPK0_9RHOB</name>
<dbReference type="PANTHER" id="PTHR30319">
    <property type="entry name" value="PHENYLACETIC ACID REGULATOR-RELATED TRANSCRIPTIONAL REPRESSOR"/>
    <property type="match status" value="1"/>
</dbReference>
<evidence type="ECO:0000259" key="2">
    <source>
        <dbReference type="Pfam" id="PF08223"/>
    </source>
</evidence>
<dbReference type="InterPro" id="IPR036388">
    <property type="entry name" value="WH-like_DNA-bd_sf"/>
</dbReference>
<dbReference type="Gene3D" id="1.10.10.10">
    <property type="entry name" value="Winged helix-like DNA-binding domain superfamily/Winged helix DNA-binding domain"/>
    <property type="match status" value="1"/>
</dbReference>
<gene>
    <name evidence="3" type="primary">paaX</name>
    <name evidence="3" type="ORF">ROE7235_01308</name>
</gene>
<dbReference type="Pfam" id="PF08223">
    <property type="entry name" value="PaaX_C"/>
    <property type="match status" value="1"/>
</dbReference>
<dbReference type="Pfam" id="PF07848">
    <property type="entry name" value="PaaX"/>
    <property type="match status" value="1"/>
</dbReference>
<feature type="domain" description="Transcriptional repressor PaaX-like N-terminal" evidence="1">
    <location>
        <begin position="35"/>
        <end position="98"/>
    </location>
</feature>
<proteinExistence type="predicted"/>
<dbReference type="GO" id="GO:0006351">
    <property type="term" value="P:DNA-templated transcription"/>
    <property type="evidence" value="ECO:0007669"/>
    <property type="project" value="InterPro"/>
</dbReference>
<dbReference type="Proteomes" id="UP000272908">
    <property type="component" value="Unassembled WGS sequence"/>
</dbReference>
<evidence type="ECO:0000313" key="3">
    <source>
        <dbReference type="EMBL" id="SUZ31559.1"/>
    </source>
</evidence>
<sequence>MGRHSVQTVKQGVRVQDQLSGFDEILALCPLRSGGFIVTVFGDVAFPADEALWIGHLIDLCADLGISETLVRTSVSRLVAAGQLVGTRHGRRSYYALAPGARAEFERAAQVIYTAPQERPWRFLFFPDGHAPDGLERLGMAALSPQLGFGPARGAVPEGAVAFTAHADGAQADLTAMLARVFPLETLAQEYRAFCELARTVSALPDPSSKAALQARLVLTHAWRKVALRDPRLPANLLPTGHPEPKARAVFARSYLALCAQAESHERSLLALKDAQNTMRDSVIAARRAALQSSLLDST</sequence>